<accession>A0A9P0AIN8</accession>
<dbReference type="Proteomes" id="UP001152759">
    <property type="component" value="Chromosome 7"/>
</dbReference>
<dbReference type="EMBL" id="OU963868">
    <property type="protein sequence ID" value="CAH0393908.1"/>
    <property type="molecule type" value="Genomic_DNA"/>
</dbReference>
<dbReference type="Gene3D" id="1.25.10.10">
    <property type="entry name" value="Leucine-rich Repeat Variant"/>
    <property type="match status" value="1"/>
</dbReference>
<evidence type="ECO:0008006" key="9">
    <source>
        <dbReference type="Google" id="ProtNLM"/>
    </source>
</evidence>
<comment type="similarity">
    <text evidence="1">Belongs to the Tango6 family.</text>
</comment>
<dbReference type="InterPro" id="IPR057407">
    <property type="entry name" value="HEAT_TANGO6"/>
</dbReference>
<proteinExistence type="inferred from homology"/>
<evidence type="ECO:0000256" key="1">
    <source>
        <dbReference type="ARBA" id="ARBA00005724"/>
    </source>
</evidence>
<dbReference type="InterPro" id="IPR019451">
    <property type="entry name" value="Rtp1_C1"/>
</dbReference>
<evidence type="ECO:0000313" key="7">
    <source>
        <dbReference type="EMBL" id="CAH0393908.1"/>
    </source>
</evidence>
<evidence type="ECO:0000259" key="3">
    <source>
        <dbReference type="Pfam" id="PF10304"/>
    </source>
</evidence>
<evidence type="ECO:0000259" key="6">
    <source>
        <dbReference type="Pfam" id="PF25267"/>
    </source>
</evidence>
<feature type="compositionally biased region" description="Basic and acidic residues" evidence="2">
    <location>
        <begin position="639"/>
        <end position="648"/>
    </location>
</feature>
<dbReference type="Pfam" id="PF23565">
    <property type="entry name" value="ARM_TANGO6"/>
    <property type="match status" value="1"/>
</dbReference>
<dbReference type="InterPro" id="IPR039600">
    <property type="entry name" value="TANGO6/Rtp1"/>
</dbReference>
<dbReference type="InterPro" id="IPR057347">
    <property type="entry name" value="TANGO6_N"/>
</dbReference>
<dbReference type="SUPFAM" id="SSF48371">
    <property type="entry name" value="ARM repeat"/>
    <property type="match status" value="1"/>
</dbReference>
<dbReference type="PANTHER" id="PTHR20959">
    <property type="entry name" value="TRANSPORT AND GOLGI ORGANIZATION PROTEIN 6 FAMILY MEMBER"/>
    <property type="match status" value="1"/>
</dbReference>
<dbReference type="Pfam" id="PF25267">
    <property type="entry name" value="TANGO6_N"/>
    <property type="match status" value="1"/>
</dbReference>
<dbReference type="Pfam" id="PF10363">
    <property type="entry name" value="RTP1_C1"/>
    <property type="match status" value="1"/>
</dbReference>
<dbReference type="AlphaFoldDB" id="A0A9P0AIN8"/>
<evidence type="ECO:0000259" key="4">
    <source>
        <dbReference type="Pfam" id="PF10363"/>
    </source>
</evidence>
<evidence type="ECO:0000259" key="5">
    <source>
        <dbReference type="Pfam" id="PF23565"/>
    </source>
</evidence>
<reference evidence="7" key="1">
    <citation type="submission" date="2021-12" db="EMBL/GenBank/DDBJ databases">
        <authorList>
            <person name="King R."/>
        </authorList>
    </citation>
    <scope>NUCLEOTIDE SEQUENCE</scope>
</reference>
<organism evidence="7 8">
    <name type="scientific">Bemisia tabaci</name>
    <name type="common">Sweetpotato whitefly</name>
    <name type="synonym">Aleurodes tabaci</name>
    <dbReference type="NCBI Taxonomy" id="7038"/>
    <lineage>
        <taxon>Eukaryota</taxon>
        <taxon>Metazoa</taxon>
        <taxon>Ecdysozoa</taxon>
        <taxon>Arthropoda</taxon>
        <taxon>Hexapoda</taxon>
        <taxon>Insecta</taxon>
        <taxon>Pterygota</taxon>
        <taxon>Neoptera</taxon>
        <taxon>Paraneoptera</taxon>
        <taxon>Hemiptera</taxon>
        <taxon>Sternorrhyncha</taxon>
        <taxon>Aleyrodoidea</taxon>
        <taxon>Aleyrodidae</taxon>
        <taxon>Aleyrodinae</taxon>
        <taxon>Bemisia</taxon>
    </lineage>
</organism>
<feature type="domain" description="TANGO6 HEAT repeat" evidence="5">
    <location>
        <begin position="262"/>
        <end position="479"/>
    </location>
</feature>
<dbReference type="InterPro" id="IPR011989">
    <property type="entry name" value="ARM-like"/>
</dbReference>
<dbReference type="Pfam" id="PF10304">
    <property type="entry name" value="RTP1_C2"/>
    <property type="match status" value="1"/>
</dbReference>
<dbReference type="PANTHER" id="PTHR20959:SF1">
    <property type="entry name" value="TRANSPORT AND GOLGI ORGANIZATION PROTEIN 6 HOMOLOG"/>
    <property type="match status" value="1"/>
</dbReference>
<name>A0A9P0AIN8_BEMTA</name>
<dbReference type="InterPro" id="IPR016024">
    <property type="entry name" value="ARM-type_fold"/>
</dbReference>
<feature type="region of interest" description="Disordered" evidence="2">
    <location>
        <begin position="639"/>
        <end position="659"/>
    </location>
</feature>
<dbReference type="KEGG" id="btab:109030099"/>
<dbReference type="GO" id="GO:0009306">
    <property type="term" value="P:protein secretion"/>
    <property type="evidence" value="ECO:0007669"/>
    <property type="project" value="TreeGrafter"/>
</dbReference>
<evidence type="ECO:0000313" key="8">
    <source>
        <dbReference type="Proteomes" id="UP001152759"/>
    </source>
</evidence>
<protein>
    <recommendedName>
        <fullName evidence="9">Transport and Golgi organization protein 6 homolog</fullName>
    </recommendedName>
</protein>
<feature type="domain" description="TANGO6 N-terminal" evidence="6">
    <location>
        <begin position="48"/>
        <end position="261"/>
    </location>
</feature>
<evidence type="ECO:0000256" key="2">
    <source>
        <dbReference type="SAM" id="MobiDB-lite"/>
    </source>
</evidence>
<gene>
    <name evidence="7" type="ORF">BEMITA_LOCUS12261</name>
</gene>
<dbReference type="InterPro" id="IPR019414">
    <property type="entry name" value="Rtp1_C2"/>
</dbReference>
<feature type="domain" description="RNA polymerase II assembly factor Rtp1 C-terminal" evidence="3">
    <location>
        <begin position="866"/>
        <end position="898"/>
    </location>
</feature>
<feature type="domain" description="RNA polymerase II assembly factor Rtp1 C-terminal" evidence="4">
    <location>
        <begin position="667"/>
        <end position="775"/>
    </location>
</feature>
<sequence length="921" mass="104493">MKKHHQLSVIKDLVKPTTHNLDGANTTLSDALEKNLELVIQKYSINTENLKYFGPNDDPCWKFVCLSLSLLEELKEGICTAEKIEDELISLSERKEILSCMEFVISLGLKPYLLPGVGIPSPSDLQRAECLKHLQTLNHLQKYDRLCITVRSLLLLKDEFIFQSVLIPKFLNDLLAALFQLCFTPLKRPDDNASAANSEDAMTLDLWNKLQIDRQDFRQKLEFILKSSHQSSLIKEIMVIQGSKACPKWLKLACSKLLSERLKQPGGLRATVTALCDSDFDSPTTWKKLDVITRIILSPDINCADDYYDKIVTQLLDILHCSESNDNKFESVMKEVSVRCIKLITEAPNVPEKRQLLKFIMRPLLFPSASIQETEITICISDLLTCCTLSRNEMFQVSPKLLTPIVYRLFLLLVKLNTSPLMLKNDVKNLIYCIFYDLQEDETLYGVLFVCLFNDVSFCHQVLPLNSHKFEFGDSGRICFKEGYNKVLTDETSSIIIDLFIEKDSERVTLKKVFVKLLTIVAENDPVVHDFERYLIVIKTLSTLSSDEKIQKIINEEPKLIVDFVKSLLSGTLDDSVEIICLGLMILDVILSNVSHSSLCQDSSYFKTLIKPLSKTLETTKNDEIRSLVERILKLLEEQTSGSRKEPSKSSADLVPTKDGNTKQLSFQEAMHDVCDALLPVRAHGMMHLTKLIRAKDQEALAKKDVLFCLFKENLKHEDSYLYLSAADGLASLAAELPDFVLVTLIDEYSSNENPELRLKVGETLVKCTRMLGELVPTYKTELLNVFLSGTRDLDPLVRASSLSNLGEVCQLLGFRIGSIIVEILECVSNIISSDKDPEPRRAAVMVITMLLKGLQKDLFQVLEKQLLSLYRALKQIYVNEQDDIVKLHAQLAIEELNRITKDFFFPQQILPEKIQTLDIT</sequence>
<keyword evidence="8" id="KW-1185">Reference proteome</keyword>